<dbReference type="Pfam" id="PF07434">
    <property type="entry name" value="CblD"/>
    <property type="match status" value="1"/>
</dbReference>
<evidence type="ECO:0000313" key="1">
    <source>
        <dbReference type="EMBL" id="KTS97646.1"/>
    </source>
</evidence>
<proteinExistence type="predicted"/>
<dbReference type="AlphaFoldDB" id="A0AB34VGB3"/>
<name>A0AB34VGB3_9GAMM</name>
<reference evidence="1 2" key="1">
    <citation type="journal article" date="2016" name="Front. Microbiol.">
        <title>Genomic Resource of Rice Seed Associated Bacteria.</title>
        <authorList>
            <person name="Midha S."/>
            <person name="Bansal K."/>
            <person name="Sharma S."/>
            <person name="Kumar N."/>
            <person name="Patil P.P."/>
            <person name="Chaudhry V."/>
            <person name="Patil P.B."/>
        </authorList>
    </citation>
    <scope>NUCLEOTIDE SEQUENCE [LARGE SCALE GENOMIC DNA]</scope>
    <source>
        <strain evidence="1 2">RSA13</strain>
    </source>
</reference>
<accession>A0AB34VGB3</accession>
<dbReference type="EMBL" id="LDSI01000014">
    <property type="protein sequence ID" value="KTS97646.1"/>
    <property type="molecule type" value="Genomic_DNA"/>
</dbReference>
<dbReference type="Proteomes" id="UP000072520">
    <property type="component" value="Unassembled WGS sequence"/>
</dbReference>
<organism evidence="1 2">
    <name type="scientific">Pantoea stewartii</name>
    <dbReference type="NCBI Taxonomy" id="66269"/>
    <lineage>
        <taxon>Bacteria</taxon>
        <taxon>Pseudomonadati</taxon>
        <taxon>Pseudomonadota</taxon>
        <taxon>Gammaproteobacteria</taxon>
        <taxon>Enterobacterales</taxon>
        <taxon>Erwiniaceae</taxon>
        <taxon>Pantoea</taxon>
    </lineage>
</organism>
<comment type="caution">
    <text evidence="1">The sequence shown here is derived from an EMBL/GenBank/DDBJ whole genome shotgun (WGS) entry which is preliminary data.</text>
</comment>
<dbReference type="RefSeq" id="WP_058709235.1">
    <property type="nucleotide sequence ID" value="NZ_LDSI01000014.1"/>
</dbReference>
<dbReference type="Gene3D" id="2.60.40.2040">
    <property type="entry name" value="CFA/I fimbrial subunit E, pilin domain"/>
    <property type="match status" value="1"/>
</dbReference>
<protein>
    <submittedName>
        <fullName evidence="1">Uncharacterized protein</fullName>
    </submittedName>
</protein>
<gene>
    <name evidence="1" type="ORF">RSA13_11145</name>
</gene>
<evidence type="ECO:0000313" key="2">
    <source>
        <dbReference type="Proteomes" id="UP000072520"/>
    </source>
</evidence>
<sequence>MHKKTMKLNKVNIILTLIFSFFFFICNECNAALNIQYQSKNIPRSQFRNDTTLGVIYLNAQRIHATFEKAAFPSAPKNGTRIQVYLMLPPGCPSLADGALMVNAYNYGTPRGCNFTIDSILGSTSLDYESSTDSGYSFTGEISRLAIFDVNVLNSDKAMSVAGNHFTIDSLPDLKIKYIPKTAYLAMNTHQLSLSTPLQIPIPDSVPVVYFPQTNSSTTQVKLPVAPSSSGLAAGSVDFDLCVYDGAGLSKPVYQLTFIDSNSVDASSDFILRNGQSKIKYKASITSPAGVQQELENNKPILWNDMVRGGAAGSRIINITPRGQQGTVPCFLATMSLKVEPVQYKILRAGKYRGTINIAFSVSTG</sequence>
<dbReference type="InterPro" id="IPR010888">
    <property type="entry name" value="CblD"/>
</dbReference>